<dbReference type="GO" id="GO:0030599">
    <property type="term" value="F:pectinesterase activity"/>
    <property type="evidence" value="ECO:0007669"/>
    <property type="project" value="InterPro"/>
</dbReference>
<dbReference type="Gene3D" id="2.160.20.10">
    <property type="entry name" value="Single-stranded right-handed beta-helix, Pectin lyase-like"/>
    <property type="match status" value="1"/>
</dbReference>
<keyword evidence="2" id="KW-0378">Hydrolase</keyword>
<dbReference type="PANTHER" id="PTHR31321:SF57">
    <property type="entry name" value="PECTINESTERASE 53-RELATED"/>
    <property type="match status" value="1"/>
</dbReference>
<accession>A0A916XZC3</accession>
<evidence type="ECO:0000256" key="3">
    <source>
        <dbReference type="ARBA" id="ARBA00023085"/>
    </source>
</evidence>
<dbReference type="GO" id="GO:0042545">
    <property type="term" value="P:cell wall modification"/>
    <property type="evidence" value="ECO:0007669"/>
    <property type="project" value="InterPro"/>
</dbReference>
<reference evidence="7" key="2">
    <citation type="submission" date="2020-09" db="EMBL/GenBank/DDBJ databases">
        <authorList>
            <person name="Sun Q."/>
            <person name="Zhou Y."/>
        </authorList>
    </citation>
    <scope>NUCLEOTIDE SEQUENCE</scope>
    <source>
        <strain evidence="7">CGMCC 1.12506</strain>
    </source>
</reference>
<keyword evidence="5" id="KW-0732">Signal</keyword>
<evidence type="ECO:0000256" key="5">
    <source>
        <dbReference type="SAM" id="SignalP"/>
    </source>
</evidence>
<keyword evidence="8" id="KW-1185">Reference proteome</keyword>
<dbReference type="Pfam" id="PF01095">
    <property type="entry name" value="Pectinesterase"/>
    <property type="match status" value="1"/>
</dbReference>
<gene>
    <name evidence="7" type="ORF">GCM10011343_12390</name>
</gene>
<organism evidence="7 8">
    <name type="scientific">Flavobacterium orientale</name>
    <dbReference type="NCBI Taxonomy" id="1756020"/>
    <lineage>
        <taxon>Bacteria</taxon>
        <taxon>Pseudomonadati</taxon>
        <taxon>Bacteroidota</taxon>
        <taxon>Flavobacteriia</taxon>
        <taxon>Flavobacteriales</taxon>
        <taxon>Flavobacteriaceae</taxon>
        <taxon>Flavobacterium</taxon>
    </lineage>
</organism>
<protein>
    <recommendedName>
        <fullName evidence="6">Pectinesterase catalytic domain-containing protein</fullName>
    </recommendedName>
</protein>
<evidence type="ECO:0000313" key="7">
    <source>
        <dbReference type="EMBL" id="GGD23736.1"/>
    </source>
</evidence>
<dbReference type="PANTHER" id="PTHR31321">
    <property type="entry name" value="ACYL-COA THIOESTER HYDROLASE YBHC-RELATED"/>
    <property type="match status" value="1"/>
</dbReference>
<evidence type="ECO:0000256" key="2">
    <source>
        <dbReference type="ARBA" id="ARBA00022801"/>
    </source>
</evidence>
<dbReference type="RefSeq" id="WP_188361681.1">
    <property type="nucleotide sequence ID" value="NZ_BMFG01000004.1"/>
</dbReference>
<evidence type="ECO:0000259" key="6">
    <source>
        <dbReference type="Pfam" id="PF01095"/>
    </source>
</evidence>
<dbReference type="EMBL" id="BMFG01000004">
    <property type="protein sequence ID" value="GGD23736.1"/>
    <property type="molecule type" value="Genomic_DNA"/>
</dbReference>
<evidence type="ECO:0000256" key="4">
    <source>
        <dbReference type="PROSITE-ProRule" id="PRU10040"/>
    </source>
</evidence>
<feature type="domain" description="Pectinesterase catalytic" evidence="6">
    <location>
        <begin position="773"/>
        <end position="969"/>
    </location>
</feature>
<feature type="chain" id="PRO_5036989293" description="Pectinesterase catalytic domain-containing protein" evidence="5">
    <location>
        <begin position="22"/>
        <end position="1080"/>
    </location>
</feature>
<dbReference type="PROSITE" id="PS00503">
    <property type="entry name" value="PECTINESTERASE_2"/>
    <property type="match status" value="1"/>
</dbReference>
<dbReference type="Proteomes" id="UP000625735">
    <property type="component" value="Unassembled WGS sequence"/>
</dbReference>
<dbReference type="AlphaFoldDB" id="A0A916XZC3"/>
<name>A0A916XZC3_9FLAO</name>
<dbReference type="InterPro" id="IPR033131">
    <property type="entry name" value="Pectinesterase_Asp_AS"/>
</dbReference>
<proteinExistence type="inferred from homology"/>
<sequence>MIKKIQFIVLFCVFYTTATFSQSTDVWDFGSTQLDNTLHNNRLNEAIINSWYDASITPGSVATTNTMPVSFISGPLTWVGAASDRLRSTNTAITRYDNNVASVASHNGRVYCNGNAGLSNGSPTSRYFILNVNEDDEVTIIARGDTAGLLSFVYQSNPTLQTDTFPITATAGSVTEVKFVAKYTGNYLFYDTTSKVSFYRIYRKDAVYTSVTGAIDVSQAAGITDGYSIVFTNEAGKSWTAQINAGVYSVNVPVGYSYTISLLNASGYIISSGDSFDTTGVTTPTVNHPIAIAAVSLYTVTGTITGLGTSISNLNLNFVPNPSSGSLYVPSPIVNTANATYSVQLEPNVQYTISGSGVNDYEIVENTLTIPAENTTHAIAFSSKPVHSVTMNISGLNATQASNLQLIFTNLNESGYVYEFNNVASIALRNGTYGVSFNGLDNHPVELGLVSNLVVNNNPVTKSLEFQPVTVWSFNDKVINSTTTAFYKGMQLNGQITTVVASGHLTAKTGATLLVPINPGFKVVVSYYYTANFSIEGGATITTATNSTSIVENVEYSYTGNTPGFVTITVGGLASLTTYFTEIKVVPNVAYSQSITVGTDKDYQTINEALLAVSYMVRSATDRVTILIDSGNYEEMLVIDQPNITLKNAATTPNTNLVNGGVNITEGAVRVTSYYGHGYHYYSMGSNQKWNQDVLNVNMANGNYSHTNAGAGTTNGSYWNATVVVRANGFEAEGIIFENSFNQYISTKESQDVVVAWSSGSPGVRPINYGNTSVQNKTFVERAAAIAIANNIDKVILNKCRVVGRQDSFFGGTGSRVVVYKGDVMGAVDFIFGGMDAVFYKTNLVMNTSDQSSDLSYITAAQQSSGRGFLLYECMITTAQPLIETASVYRSKPGYFGRPWQANTSEVVFYNTTIETSNYPGFIDQSLIMPLGWLSTLGGTSSGMYEIGTIENSGVNNIPFRASWATTLTTPVLNDGTAITTFNFTKGNDNWDPLPSLINNDTLSSNDFNPQSSVKVFSANKDIYINNVNGTTTVTVYALSGAKVKSFVTNEDVKFNMTPGLWIVNVQAQDGSKSIKVITN</sequence>
<comment type="similarity">
    <text evidence="1">Belongs to the pectinesterase family.</text>
</comment>
<keyword evidence="3" id="KW-0063">Aspartyl esterase</keyword>
<evidence type="ECO:0000256" key="1">
    <source>
        <dbReference type="ARBA" id="ARBA00008891"/>
    </source>
</evidence>
<feature type="active site" evidence="4">
    <location>
        <position position="829"/>
    </location>
</feature>
<dbReference type="InterPro" id="IPR011050">
    <property type="entry name" value="Pectin_lyase_fold/virulence"/>
</dbReference>
<dbReference type="SUPFAM" id="SSF51126">
    <property type="entry name" value="Pectin lyase-like"/>
    <property type="match status" value="1"/>
</dbReference>
<feature type="signal peptide" evidence="5">
    <location>
        <begin position="1"/>
        <end position="21"/>
    </location>
</feature>
<comment type="caution">
    <text evidence="7">The sequence shown here is derived from an EMBL/GenBank/DDBJ whole genome shotgun (WGS) entry which is preliminary data.</text>
</comment>
<dbReference type="InterPro" id="IPR000070">
    <property type="entry name" value="Pectinesterase_cat"/>
</dbReference>
<dbReference type="InterPro" id="IPR012334">
    <property type="entry name" value="Pectin_lyas_fold"/>
</dbReference>
<evidence type="ECO:0000313" key="8">
    <source>
        <dbReference type="Proteomes" id="UP000625735"/>
    </source>
</evidence>
<reference evidence="7" key="1">
    <citation type="journal article" date="2014" name="Int. J. Syst. Evol. Microbiol.">
        <title>Complete genome sequence of Corynebacterium casei LMG S-19264T (=DSM 44701T), isolated from a smear-ripened cheese.</title>
        <authorList>
            <consortium name="US DOE Joint Genome Institute (JGI-PGF)"/>
            <person name="Walter F."/>
            <person name="Albersmeier A."/>
            <person name="Kalinowski J."/>
            <person name="Ruckert C."/>
        </authorList>
    </citation>
    <scope>NUCLEOTIDE SEQUENCE</scope>
    <source>
        <strain evidence="7">CGMCC 1.12506</strain>
    </source>
</reference>
<dbReference type="GO" id="GO:0009279">
    <property type="term" value="C:cell outer membrane"/>
    <property type="evidence" value="ECO:0007669"/>
    <property type="project" value="TreeGrafter"/>
</dbReference>